<reference evidence="1" key="1">
    <citation type="journal article" date="2020" name="Nature">
        <title>Giant virus diversity and host interactions through global metagenomics.</title>
        <authorList>
            <person name="Schulz F."/>
            <person name="Roux S."/>
            <person name="Paez-Espino D."/>
            <person name="Jungbluth S."/>
            <person name="Walsh D.A."/>
            <person name="Denef V.J."/>
            <person name="McMahon K.D."/>
            <person name="Konstantinidis K.T."/>
            <person name="Eloe-Fadrosh E.A."/>
            <person name="Kyrpides N.C."/>
            <person name="Woyke T."/>
        </authorList>
    </citation>
    <scope>NUCLEOTIDE SEQUENCE</scope>
    <source>
        <strain evidence="1">GVMAG-M-3300027769-26</strain>
    </source>
</reference>
<name>A0A6C0LE59_9ZZZZ</name>
<dbReference type="AlphaFoldDB" id="A0A6C0LE59"/>
<protein>
    <submittedName>
        <fullName evidence="1">Uncharacterized protein</fullName>
    </submittedName>
</protein>
<evidence type="ECO:0000313" key="1">
    <source>
        <dbReference type="EMBL" id="QHU27961.1"/>
    </source>
</evidence>
<dbReference type="EMBL" id="MN740466">
    <property type="protein sequence ID" value="QHU27961.1"/>
    <property type="molecule type" value="Genomic_DNA"/>
</dbReference>
<accession>A0A6C0LE59</accession>
<organism evidence="1">
    <name type="scientific">viral metagenome</name>
    <dbReference type="NCBI Taxonomy" id="1070528"/>
    <lineage>
        <taxon>unclassified sequences</taxon>
        <taxon>metagenomes</taxon>
        <taxon>organismal metagenomes</taxon>
    </lineage>
</organism>
<sequence length="217" mass="25058">MTSYIDTLPCDIIEKIIEDTLDAHEKTIEKIEKMTSIIKHKIQGSFDSDGGLNINKTQHGYFLSFGNIRNKYINLRISALLILASFKNREYKPLPSLLSPYCIYYSLEEEGIKKLADYASFSRPIKLAFSRNYTNSNSNVYISQTYRNLIGLDILRETAESVAITCCYNKTNIEYLKKISKNSGDHYDIFIENEIEMEDNIDYYLVCLDYNNDIGVD</sequence>
<proteinExistence type="predicted"/>